<reference evidence="2 3" key="1">
    <citation type="journal article" date="2007" name="Science">
        <title>Sea anemone genome reveals ancestral eumetazoan gene repertoire and genomic organization.</title>
        <authorList>
            <person name="Putnam N.H."/>
            <person name="Srivastava M."/>
            <person name="Hellsten U."/>
            <person name="Dirks B."/>
            <person name="Chapman J."/>
            <person name="Salamov A."/>
            <person name="Terry A."/>
            <person name="Shapiro H."/>
            <person name="Lindquist E."/>
            <person name="Kapitonov V.V."/>
            <person name="Jurka J."/>
            <person name="Genikhovich G."/>
            <person name="Grigoriev I.V."/>
            <person name="Lucas S.M."/>
            <person name="Steele R.E."/>
            <person name="Finnerty J.R."/>
            <person name="Technau U."/>
            <person name="Martindale M.Q."/>
            <person name="Rokhsar D.S."/>
        </authorList>
    </citation>
    <scope>NUCLEOTIDE SEQUENCE [LARGE SCALE GENOMIC DNA]</scope>
    <source>
        <strain evidence="3">CH2 X CH6</strain>
    </source>
</reference>
<feature type="region of interest" description="Disordered" evidence="1">
    <location>
        <begin position="1"/>
        <end position="22"/>
    </location>
</feature>
<dbReference type="EMBL" id="DS473609">
    <property type="protein sequence ID" value="EDO27237.1"/>
    <property type="molecule type" value="Genomic_DNA"/>
</dbReference>
<evidence type="ECO:0000313" key="3">
    <source>
        <dbReference type="Proteomes" id="UP000001593"/>
    </source>
</evidence>
<keyword evidence="3" id="KW-1185">Reference proteome</keyword>
<feature type="compositionally biased region" description="Polar residues" evidence="1">
    <location>
        <begin position="37"/>
        <end position="53"/>
    </location>
</feature>
<accession>A7T9T7</accession>
<dbReference type="InParanoid" id="A7T9T7"/>
<dbReference type="Proteomes" id="UP000001593">
    <property type="component" value="Unassembled WGS sequence"/>
</dbReference>
<dbReference type="AlphaFoldDB" id="A7T9T7"/>
<organism evidence="2 3">
    <name type="scientific">Nematostella vectensis</name>
    <name type="common">Starlet sea anemone</name>
    <dbReference type="NCBI Taxonomy" id="45351"/>
    <lineage>
        <taxon>Eukaryota</taxon>
        <taxon>Metazoa</taxon>
        <taxon>Cnidaria</taxon>
        <taxon>Anthozoa</taxon>
        <taxon>Hexacorallia</taxon>
        <taxon>Actiniaria</taxon>
        <taxon>Edwardsiidae</taxon>
        <taxon>Nematostella</taxon>
    </lineage>
</organism>
<name>A7T9T7_NEMVE</name>
<dbReference type="HOGENOM" id="CLU_1519650_0_0_1"/>
<feature type="region of interest" description="Disordered" evidence="1">
    <location>
        <begin position="111"/>
        <end position="144"/>
    </location>
</feature>
<proteinExistence type="predicted"/>
<protein>
    <submittedName>
        <fullName evidence="2">Uncharacterized protein</fullName>
    </submittedName>
</protein>
<sequence>MATSAAPFGTSPPATTANAGGVFGLANQPGTAGFFSTTSQPQPGVFGTTSQPQPGVFGSTGQPGGSLFVASSPGSGFGNNSQPGLFGTGFGTSQLGQGTGLLGNGTVATASSNNLPATTPGPFSTPSAIPQSSTAPSATASSATNLKCSEQDIAAFKAEKFVLGKIPECPPPPELCI</sequence>
<evidence type="ECO:0000256" key="1">
    <source>
        <dbReference type="SAM" id="MobiDB-lite"/>
    </source>
</evidence>
<evidence type="ECO:0000313" key="2">
    <source>
        <dbReference type="EMBL" id="EDO27237.1"/>
    </source>
</evidence>
<feature type="compositionally biased region" description="Low complexity" evidence="1">
    <location>
        <begin position="124"/>
        <end position="144"/>
    </location>
</feature>
<feature type="region of interest" description="Disordered" evidence="1">
    <location>
        <begin position="37"/>
        <end position="74"/>
    </location>
</feature>
<gene>
    <name evidence="2" type="ORF">NEMVEDRAFT_v1g224284</name>
</gene>